<name>A0A233W2Q3_FINMA</name>
<dbReference type="InterPro" id="IPR001296">
    <property type="entry name" value="Glyco_trans_1"/>
</dbReference>
<dbReference type="Gene3D" id="3.40.50.2000">
    <property type="entry name" value="Glycogen Phosphorylase B"/>
    <property type="match status" value="2"/>
</dbReference>
<dbReference type="PANTHER" id="PTHR46401:SF2">
    <property type="entry name" value="GLYCOSYLTRANSFERASE WBBK-RELATED"/>
    <property type="match status" value="1"/>
</dbReference>
<dbReference type="EMBL" id="NDYI01000008">
    <property type="protein sequence ID" value="OXZ38941.1"/>
    <property type="molecule type" value="Genomic_DNA"/>
</dbReference>
<dbReference type="PANTHER" id="PTHR46401">
    <property type="entry name" value="GLYCOSYLTRANSFERASE WBBK-RELATED"/>
    <property type="match status" value="1"/>
</dbReference>
<keyword evidence="1 4" id="KW-0808">Transferase</keyword>
<dbReference type="CDD" id="cd03794">
    <property type="entry name" value="GT4_WbuB-like"/>
    <property type="match status" value="1"/>
</dbReference>
<dbReference type="GO" id="GO:0016757">
    <property type="term" value="F:glycosyltransferase activity"/>
    <property type="evidence" value="ECO:0007669"/>
    <property type="project" value="InterPro"/>
</dbReference>
<reference evidence="5" key="1">
    <citation type="submission" date="2017-04" db="EMBL/GenBank/DDBJ databases">
        <title>Finegoldia magna isolated from orthopedic joint implant-associated infections.</title>
        <authorList>
            <person name="Bjorklund S."/>
            <person name="Bruggemann H."/>
            <person name="Jensen A."/>
            <person name="Hellmark B."/>
            <person name="Soderquist B."/>
        </authorList>
    </citation>
    <scope>NUCLEOTIDE SEQUENCE [LARGE SCALE GENOMIC DNA]</scope>
    <source>
        <strain evidence="5">08T492</strain>
    </source>
</reference>
<dbReference type="SUPFAM" id="SSF53756">
    <property type="entry name" value="UDP-Glycosyltransferase/glycogen phosphorylase"/>
    <property type="match status" value="1"/>
</dbReference>
<dbReference type="InterPro" id="IPR028098">
    <property type="entry name" value="Glyco_trans_4-like_N"/>
</dbReference>
<dbReference type="RefSeq" id="WP_002838598.1">
    <property type="nucleotide sequence ID" value="NZ_NDYI01000008.1"/>
</dbReference>
<organism evidence="4 5">
    <name type="scientific">Finegoldia magna</name>
    <name type="common">Peptostreptococcus magnus</name>
    <dbReference type="NCBI Taxonomy" id="1260"/>
    <lineage>
        <taxon>Bacteria</taxon>
        <taxon>Bacillati</taxon>
        <taxon>Bacillota</taxon>
        <taxon>Tissierellia</taxon>
        <taxon>Tissierellales</taxon>
        <taxon>Peptoniphilaceae</taxon>
        <taxon>Finegoldia</taxon>
    </lineage>
</organism>
<dbReference type="Pfam" id="PF13439">
    <property type="entry name" value="Glyco_transf_4"/>
    <property type="match status" value="1"/>
</dbReference>
<feature type="domain" description="Glycosyl transferase family 1" evidence="2">
    <location>
        <begin position="224"/>
        <end position="385"/>
    </location>
</feature>
<comment type="caution">
    <text evidence="4">The sequence shown here is derived from an EMBL/GenBank/DDBJ whole genome shotgun (WGS) entry which is preliminary data.</text>
</comment>
<evidence type="ECO:0000259" key="3">
    <source>
        <dbReference type="Pfam" id="PF13439"/>
    </source>
</evidence>
<evidence type="ECO:0000313" key="4">
    <source>
        <dbReference type="EMBL" id="OXZ38941.1"/>
    </source>
</evidence>
<dbReference type="AlphaFoldDB" id="A0A233W2Q3"/>
<protein>
    <submittedName>
        <fullName evidence="4">Glycosyltransferase WbuB</fullName>
    </submittedName>
</protein>
<evidence type="ECO:0000259" key="2">
    <source>
        <dbReference type="Pfam" id="PF00534"/>
    </source>
</evidence>
<accession>A0A233W2Q3</accession>
<evidence type="ECO:0000256" key="1">
    <source>
        <dbReference type="ARBA" id="ARBA00022679"/>
    </source>
</evidence>
<feature type="domain" description="Glycosyltransferase subfamily 4-like N-terminal" evidence="3">
    <location>
        <begin position="16"/>
        <end position="203"/>
    </location>
</feature>
<evidence type="ECO:0000313" key="5">
    <source>
        <dbReference type="Proteomes" id="UP000215361"/>
    </source>
</evidence>
<dbReference type="Proteomes" id="UP000215361">
    <property type="component" value="Unassembled WGS sequence"/>
</dbReference>
<dbReference type="GO" id="GO:0009103">
    <property type="term" value="P:lipopolysaccharide biosynthetic process"/>
    <property type="evidence" value="ECO:0007669"/>
    <property type="project" value="TreeGrafter"/>
</dbReference>
<gene>
    <name evidence="4" type="ORF">B9N56_02235</name>
</gene>
<sequence>MNILYINHYAGSPEMGMEFRTYYLASEWVKMGHNVTIIAGDYSHLRRKNPKVSENFQTEIIDGIKYMWIKTGEYDGNGVKRAMSMFRFVSTLRKNARDIVENENPDVVITSSTYPLDTFAGQKMKKIKKDIKLVHEIHDMWPITLIEVGNMPKYHPFVVMMQIGENSFCKNSDYVCSLLPAAKDYLIKHGMKAEKFFHVPNGIVESEWENYDKIPEDYVKIFDKIHSEGKKVICFFGSHTKSYCLDNLAKACIDNDDVAAVFIGGGIYKKELMEKYSKYEDSIYFLDSISKTSIPDLFNYIDATYVAAMDNDMFRYGVCMNKLFDSMMGAKPIIYAINAPNNYIVDYNCGINVESENLKELKKGIEKFVNLDEETLNQMGKNGRKAIEENFTYHKLAEKFLKGLEN</sequence>
<proteinExistence type="predicted"/>
<dbReference type="Pfam" id="PF00534">
    <property type="entry name" value="Glycos_transf_1"/>
    <property type="match status" value="1"/>
</dbReference>